<feature type="region of interest" description="Disordered" evidence="1">
    <location>
        <begin position="103"/>
        <end position="127"/>
    </location>
</feature>
<dbReference type="InterPro" id="IPR002710">
    <property type="entry name" value="Dilute_dom"/>
</dbReference>
<dbReference type="GO" id="GO:0007015">
    <property type="term" value="P:actin filament organization"/>
    <property type="evidence" value="ECO:0007669"/>
    <property type="project" value="InterPro"/>
</dbReference>
<accession>A0A7J0G5B5</accession>
<feature type="compositionally biased region" description="Basic and acidic residues" evidence="1">
    <location>
        <begin position="204"/>
        <end position="222"/>
    </location>
</feature>
<protein>
    <submittedName>
        <fullName evidence="3">Myosin family protein with Dil domain-containing protein</fullName>
    </submittedName>
</protein>
<dbReference type="OrthoDB" id="6108017at2759"/>
<dbReference type="PANTHER" id="PTHR16027">
    <property type="entry name" value="DILUTE DOMAIN-CONTAINING PROTEIN YPR089W"/>
    <property type="match status" value="1"/>
</dbReference>
<feature type="domain" description="Dilute" evidence="2">
    <location>
        <begin position="241"/>
        <end position="554"/>
    </location>
</feature>
<evidence type="ECO:0000313" key="4">
    <source>
        <dbReference type="Proteomes" id="UP000585474"/>
    </source>
</evidence>
<keyword evidence="4" id="KW-1185">Reference proteome</keyword>
<dbReference type="InterPro" id="IPR037975">
    <property type="entry name" value="MyosinXI_CBD"/>
</dbReference>
<dbReference type="InterPro" id="IPR052072">
    <property type="entry name" value="Vascular_dev_regulator"/>
</dbReference>
<evidence type="ECO:0000313" key="3">
    <source>
        <dbReference type="EMBL" id="GFZ05980.1"/>
    </source>
</evidence>
<evidence type="ECO:0000259" key="2">
    <source>
        <dbReference type="PROSITE" id="PS51126"/>
    </source>
</evidence>
<dbReference type="CDD" id="cd15475">
    <property type="entry name" value="MyosinXI_CBD"/>
    <property type="match status" value="1"/>
</dbReference>
<sequence>MAARETGALKEAKDKLEKHTDLEEAKAQEIAKLQTSLQAMQSKIDETNALLIKEREAAKKAIEEAPPVIKETPVFIEDTKKVESLTAEVDSLKVLLQSEKEKSDDLGRKYSESEEASEERRKKLEETEKRIHQLQESLSRLEEKLANIESENKVLRQQAVSMAPNKILSGRSRSILQRGSDSGHLFVDTKMTLDLHSPSINQRDLSEVEDKPQKSLNEKTARESGAAYSMSFEVERTSVFDRIIQTIGHAIETQDNNGILAYWLSNASTLLLLLQRTLKASGAAGMAPQRRRSSSATLFGRMTQSFRGTPQGVNLSFVNGGLNGGAETLRQVEAKYPALLFKQQLTAYVEKIYGMIRDNLKKEISPLLGLCIQAPRTSRASLVKGSSRSVANTAAQQALIGHWQGIVKSLGSFLNTLKTNHVPPFLVRKVFTQIFSFINVQLFNSLLLRRECCSFSNGEYVKAGLAELEHWCYNATDEYAGSAWDELKHIRQAIGFLVIHQKPKKTLDEISHDLCPVLSIQQLYRISTMYWDDKYGTHSVSTDVISSMRVLMTEDSNNAVSNSFLLDDDSSIPFSVDDISKSMEQIDISDVEPPPLIRDNSGF</sequence>
<reference evidence="3 4" key="1">
    <citation type="submission" date="2019-07" db="EMBL/GenBank/DDBJ databases">
        <title>De Novo Assembly of kiwifruit Actinidia rufa.</title>
        <authorList>
            <person name="Sugita-Konishi S."/>
            <person name="Sato K."/>
            <person name="Mori E."/>
            <person name="Abe Y."/>
            <person name="Kisaki G."/>
            <person name="Hamano K."/>
            <person name="Suezawa K."/>
            <person name="Otani M."/>
            <person name="Fukuda T."/>
            <person name="Manabe T."/>
            <person name="Gomi K."/>
            <person name="Tabuchi M."/>
            <person name="Akimitsu K."/>
            <person name="Kataoka I."/>
        </authorList>
    </citation>
    <scope>NUCLEOTIDE SEQUENCE [LARGE SCALE GENOMIC DNA]</scope>
    <source>
        <strain evidence="4">cv. Fuchu</strain>
    </source>
</reference>
<feature type="region of interest" description="Disordered" evidence="1">
    <location>
        <begin position="202"/>
        <end position="222"/>
    </location>
</feature>
<dbReference type="Pfam" id="PF01843">
    <property type="entry name" value="DIL"/>
    <property type="match status" value="1"/>
</dbReference>
<dbReference type="EMBL" id="BJWL01000018">
    <property type="protein sequence ID" value="GFZ05980.1"/>
    <property type="molecule type" value="Genomic_DNA"/>
</dbReference>
<dbReference type="PANTHER" id="PTHR16027:SF6">
    <property type="entry name" value="DILUTE DOMAIN-CONTAINING PROTEIN"/>
    <property type="match status" value="1"/>
</dbReference>
<name>A0A7J0G5B5_9ERIC</name>
<gene>
    <name evidence="3" type="ORF">Acr_18g0001500</name>
</gene>
<evidence type="ECO:0000256" key="1">
    <source>
        <dbReference type="SAM" id="MobiDB-lite"/>
    </source>
</evidence>
<feature type="region of interest" description="Disordered" evidence="1">
    <location>
        <begin position="1"/>
        <end position="21"/>
    </location>
</feature>
<dbReference type="PROSITE" id="PS51126">
    <property type="entry name" value="DILUTE"/>
    <property type="match status" value="1"/>
</dbReference>
<organism evidence="3 4">
    <name type="scientific">Actinidia rufa</name>
    <dbReference type="NCBI Taxonomy" id="165716"/>
    <lineage>
        <taxon>Eukaryota</taxon>
        <taxon>Viridiplantae</taxon>
        <taxon>Streptophyta</taxon>
        <taxon>Embryophyta</taxon>
        <taxon>Tracheophyta</taxon>
        <taxon>Spermatophyta</taxon>
        <taxon>Magnoliopsida</taxon>
        <taxon>eudicotyledons</taxon>
        <taxon>Gunneridae</taxon>
        <taxon>Pentapetalae</taxon>
        <taxon>asterids</taxon>
        <taxon>Ericales</taxon>
        <taxon>Actinidiaceae</taxon>
        <taxon>Actinidia</taxon>
    </lineage>
</organism>
<comment type="caution">
    <text evidence="3">The sequence shown here is derived from an EMBL/GenBank/DDBJ whole genome shotgun (WGS) entry which is preliminary data.</text>
</comment>
<feature type="compositionally biased region" description="Basic and acidic residues" evidence="1">
    <location>
        <begin position="7"/>
        <end position="21"/>
    </location>
</feature>
<dbReference type="SMART" id="SM01132">
    <property type="entry name" value="DIL"/>
    <property type="match status" value="1"/>
</dbReference>
<proteinExistence type="predicted"/>
<dbReference type="AlphaFoldDB" id="A0A7J0G5B5"/>
<dbReference type="Proteomes" id="UP000585474">
    <property type="component" value="Unassembled WGS sequence"/>
</dbReference>